<reference evidence="1 2" key="1">
    <citation type="submission" date="2021-06" db="EMBL/GenBank/DDBJ databases">
        <title>Caerostris darwini draft genome.</title>
        <authorList>
            <person name="Kono N."/>
            <person name="Arakawa K."/>
        </authorList>
    </citation>
    <scope>NUCLEOTIDE SEQUENCE [LARGE SCALE GENOMIC DNA]</scope>
</reference>
<comment type="caution">
    <text evidence="1">The sequence shown here is derived from an EMBL/GenBank/DDBJ whole genome shotgun (WGS) entry which is preliminary data.</text>
</comment>
<protein>
    <submittedName>
        <fullName evidence="1">Uncharacterized protein</fullName>
    </submittedName>
</protein>
<dbReference type="Proteomes" id="UP001054837">
    <property type="component" value="Unassembled WGS sequence"/>
</dbReference>
<accession>A0AAV4PQH7</accession>
<evidence type="ECO:0000313" key="2">
    <source>
        <dbReference type="Proteomes" id="UP001054837"/>
    </source>
</evidence>
<dbReference type="EMBL" id="BPLQ01003153">
    <property type="protein sequence ID" value="GIX98388.1"/>
    <property type="molecule type" value="Genomic_DNA"/>
</dbReference>
<organism evidence="1 2">
    <name type="scientific">Caerostris darwini</name>
    <dbReference type="NCBI Taxonomy" id="1538125"/>
    <lineage>
        <taxon>Eukaryota</taxon>
        <taxon>Metazoa</taxon>
        <taxon>Ecdysozoa</taxon>
        <taxon>Arthropoda</taxon>
        <taxon>Chelicerata</taxon>
        <taxon>Arachnida</taxon>
        <taxon>Araneae</taxon>
        <taxon>Araneomorphae</taxon>
        <taxon>Entelegynae</taxon>
        <taxon>Araneoidea</taxon>
        <taxon>Araneidae</taxon>
        <taxon>Caerostris</taxon>
    </lineage>
</organism>
<proteinExistence type="predicted"/>
<gene>
    <name evidence="1" type="ORF">CDAR_519301</name>
</gene>
<dbReference type="AlphaFoldDB" id="A0AAV4PQH7"/>
<keyword evidence="2" id="KW-1185">Reference proteome</keyword>
<name>A0AAV4PQH7_9ARAC</name>
<sequence length="113" mass="12929">MNFPSNRFHEFRVDLSSSDSHCRLRFSKSLGGGGGNLKAKGVEFAIPHYGGEMNLCQIRLDIYWLVIIIIIVDGFRTNHEDTPLNHRIRWKRKINTCVSVLLSSLAIKIYNNP</sequence>
<evidence type="ECO:0000313" key="1">
    <source>
        <dbReference type="EMBL" id="GIX98388.1"/>
    </source>
</evidence>